<feature type="transmembrane region" description="Helical" evidence="6">
    <location>
        <begin position="72"/>
        <end position="93"/>
    </location>
</feature>
<evidence type="ECO:0000256" key="3">
    <source>
        <dbReference type="ARBA" id="ARBA00022989"/>
    </source>
</evidence>
<dbReference type="Pfam" id="PF26037">
    <property type="entry name" value="zf-RING_DCST1_C"/>
    <property type="match status" value="1"/>
</dbReference>
<feature type="compositionally biased region" description="Basic and acidic residues" evidence="5">
    <location>
        <begin position="762"/>
        <end position="787"/>
    </location>
</feature>
<accession>A0ABM4FW91</accession>
<dbReference type="PANTHER" id="PTHR21041:SF6">
    <property type="entry name" value="DC-STAMP DOMAIN-CONTAINING PROTEIN 2"/>
    <property type="match status" value="1"/>
</dbReference>
<evidence type="ECO:0000256" key="1">
    <source>
        <dbReference type="ARBA" id="ARBA00004141"/>
    </source>
</evidence>
<evidence type="ECO:0000259" key="7">
    <source>
        <dbReference type="Pfam" id="PF07782"/>
    </source>
</evidence>
<feature type="domain" description="Dendritic cell-specific transmembrane protein-like" evidence="7">
    <location>
        <begin position="372"/>
        <end position="562"/>
    </location>
</feature>
<comment type="subcellular location">
    <subcellularLocation>
        <location evidence="1">Membrane</location>
        <topology evidence="1">Multi-pass membrane protein</topology>
    </subcellularLocation>
</comment>
<keyword evidence="2 6" id="KW-0812">Transmembrane</keyword>
<dbReference type="InterPro" id="IPR012858">
    <property type="entry name" value="DC_STAMP-like"/>
</dbReference>
<organism evidence="9 10">
    <name type="scientific">Apteryx mantelli</name>
    <name type="common">North Island brown kiwi</name>
    <dbReference type="NCBI Taxonomy" id="2696672"/>
    <lineage>
        <taxon>Eukaryota</taxon>
        <taxon>Metazoa</taxon>
        <taxon>Chordata</taxon>
        <taxon>Craniata</taxon>
        <taxon>Vertebrata</taxon>
        <taxon>Euteleostomi</taxon>
        <taxon>Archelosauria</taxon>
        <taxon>Archosauria</taxon>
        <taxon>Dinosauria</taxon>
        <taxon>Saurischia</taxon>
        <taxon>Theropoda</taxon>
        <taxon>Coelurosauria</taxon>
        <taxon>Aves</taxon>
        <taxon>Palaeognathae</taxon>
        <taxon>Apterygiformes</taxon>
        <taxon>Apterygidae</taxon>
        <taxon>Apteryx</taxon>
    </lineage>
</organism>
<evidence type="ECO:0000256" key="4">
    <source>
        <dbReference type="ARBA" id="ARBA00023136"/>
    </source>
</evidence>
<sequence>MGPVSGLGKALRGWGKSLSPRGWGWRPWRDAWLEEESQAGDVARSTAGFVLGMALASLYGALVLLAQSHNVWYCLVTTVSLGAALGLGMAFSVKVRVTVLLTLPHVFTKEGKMLLLLLALGMATQGPCTNILHNFSRAAESMSCGAELALNQTAERLQRAREPLLNVLAKIKDIARKAKVVGDRVRKFFRSIMDSVSHVARALRNVWIWLVSVGKLCNRELGTPYRRCLGIFSEAKDKCERAIPFLYFLCYVIVAFKPLCGLANIILLFCVIPQYIQSFLKRQIAVPLRNALDRVRREFEFNISAVHHFDVSLNSSKTLGEVALDIMEGVRACLEPAREVLGLFAHFSSCAILYMYLQALRYRHRYLQDDTFDNIYITRRFVELDVRRAEQGKPTVLPLRARESSRYIRPDGLWFSQQERRRYGLELVAVLRHVVLGLSLILADYSVFWLLDLVQHQLRGEVVARAPAVLGISVNGTGYTSEIFRDLVSAFEALQQGNISVLSQRCRLQPVEPDYRTYLTMGILYGTCLFIAVFGSYVGRLRRAVCAAYYPCREQERTCFLYNSILVQRTGLARALHRAARQRMADGGHTNPLLILASKLPVCARLARLLGVRQRCCLACGTAGEQECVACITPGCRGLYCGECYRELSNACSICMAPLSQRDTGDEELDSSDEEAAGLWLGALRTLRRQPQAPCREQGRLLRQRLQQLLRGSGGGRRLPPALAARLQAGLREEASGESDGGSGEAAGEDSSGSSLDFGYQEQREGSESELEEVKVVRLPGEEASAR</sequence>
<feature type="transmembrane region" description="Helical" evidence="6">
    <location>
        <begin position="46"/>
        <end position="65"/>
    </location>
</feature>
<evidence type="ECO:0000256" key="6">
    <source>
        <dbReference type="SAM" id="Phobius"/>
    </source>
</evidence>
<dbReference type="Pfam" id="PF26039">
    <property type="entry name" value="Dcst2"/>
    <property type="match status" value="1"/>
</dbReference>
<dbReference type="RefSeq" id="XP_067169209.1">
    <property type="nucleotide sequence ID" value="XM_067313108.1"/>
</dbReference>
<proteinExistence type="predicted"/>
<dbReference type="InterPro" id="IPR058842">
    <property type="entry name" value="DCST1_C"/>
</dbReference>
<keyword evidence="3 6" id="KW-1133">Transmembrane helix</keyword>
<evidence type="ECO:0000313" key="10">
    <source>
        <dbReference type="RefSeq" id="XP_067169209.1"/>
    </source>
</evidence>
<feature type="domain" description="E3 ubiquitin-protein ligase DCST1-like C-terminal" evidence="8">
    <location>
        <begin position="615"/>
        <end position="658"/>
    </location>
</feature>
<feature type="region of interest" description="Disordered" evidence="5">
    <location>
        <begin position="731"/>
        <end position="787"/>
    </location>
</feature>
<protein>
    <submittedName>
        <fullName evidence="10">DC-STAMP domain-containing protein 2</fullName>
    </submittedName>
</protein>
<evidence type="ECO:0000256" key="2">
    <source>
        <dbReference type="ARBA" id="ARBA00022692"/>
    </source>
</evidence>
<name>A0ABM4FW91_9AVES</name>
<feature type="transmembrane region" description="Helical" evidence="6">
    <location>
        <begin position="245"/>
        <end position="276"/>
    </location>
</feature>
<dbReference type="Pfam" id="PF07782">
    <property type="entry name" value="DC_STAMP"/>
    <property type="match status" value="1"/>
</dbReference>
<feature type="transmembrane region" description="Helical" evidence="6">
    <location>
        <begin position="340"/>
        <end position="357"/>
    </location>
</feature>
<evidence type="ECO:0000259" key="8">
    <source>
        <dbReference type="Pfam" id="PF26037"/>
    </source>
</evidence>
<feature type="transmembrane region" description="Helical" evidence="6">
    <location>
        <begin position="430"/>
        <end position="451"/>
    </location>
</feature>
<dbReference type="PANTHER" id="PTHR21041">
    <property type="entry name" value="DENDRITIC CELL-SPECIFIC TRANSMEMBRANE PROTEIN"/>
    <property type="match status" value="1"/>
</dbReference>
<dbReference type="GeneID" id="136994572"/>
<evidence type="ECO:0000256" key="5">
    <source>
        <dbReference type="SAM" id="MobiDB-lite"/>
    </source>
</evidence>
<feature type="transmembrane region" description="Helical" evidence="6">
    <location>
        <begin position="113"/>
        <end position="132"/>
    </location>
</feature>
<keyword evidence="9" id="KW-1185">Reference proteome</keyword>
<feature type="transmembrane region" description="Helical" evidence="6">
    <location>
        <begin position="518"/>
        <end position="538"/>
    </location>
</feature>
<evidence type="ECO:0000313" key="9">
    <source>
        <dbReference type="Proteomes" id="UP001652627"/>
    </source>
</evidence>
<keyword evidence="4 6" id="KW-0472">Membrane</keyword>
<reference evidence="10" key="1">
    <citation type="submission" date="2025-08" db="UniProtKB">
        <authorList>
            <consortium name="RefSeq"/>
        </authorList>
    </citation>
    <scope>IDENTIFICATION</scope>
    <source>
        <tissue evidence="10">Blood</tissue>
    </source>
</reference>
<gene>
    <name evidence="10" type="primary">DCST2</name>
</gene>
<dbReference type="Proteomes" id="UP001652627">
    <property type="component" value="Chromosome 31"/>
</dbReference>
<dbReference type="InterPro" id="IPR051856">
    <property type="entry name" value="CSR-E3_Ligase_Protein"/>
</dbReference>